<comment type="caution">
    <text evidence="7">The sequence shown here is derived from an EMBL/GenBank/DDBJ whole genome shotgun (WGS) entry which is preliminary data.</text>
</comment>
<feature type="transmembrane region" description="Helical" evidence="5">
    <location>
        <begin position="118"/>
        <end position="137"/>
    </location>
</feature>
<feature type="domain" description="Major facilitator superfamily (MFS) profile" evidence="6">
    <location>
        <begin position="24"/>
        <end position="441"/>
    </location>
</feature>
<dbReference type="PROSITE" id="PS50850">
    <property type="entry name" value="MFS"/>
    <property type="match status" value="1"/>
</dbReference>
<evidence type="ECO:0000256" key="2">
    <source>
        <dbReference type="ARBA" id="ARBA00022692"/>
    </source>
</evidence>
<dbReference type="InterPro" id="IPR000849">
    <property type="entry name" value="Sugar_P_transporter"/>
</dbReference>
<feature type="transmembrane region" description="Helical" evidence="5">
    <location>
        <begin position="416"/>
        <end position="437"/>
    </location>
</feature>
<keyword evidence="4 5" id="KW-0472">Membrane</keyword>
<protein>
    <submittedName>
        <fullName evidence="7">MFS transporter</fullName>
    </submittedName>
</protein>
<sequence length="463" mass="51186">MFTIGSPDVPPGYSHSQLKTYSRLRLQVLLGIFFCYAAYYLVRKDFVLVLPDLVSQGFSKSELGQVMAIMAIIYGISNFVMGFLADRVTVRWLMPGCLILSALISLGLAGATYMHCPFFLIAILMGMNGWVQGAGWPSSAKIIAHWFQRQERGRATGFWNLSNNLGAGILGPLAIVAVTISSVWQTKLLLPAVIAIIAAVTCIFWLRDKPEDTGLPALSDSSHGEKPIVCEEGEPKEKNTFKGFCKDCLTMPQLWVLAMVNVCIYFIRYGVIDWVPLYMTEARHFSFEVASWAFFAFEFAAIPGTLLCGFVSDRIFRGRRVPVNLLYMSLVLLALLGYWHCDADDHWFMPVLMLVLIGFLIYGCVAISHVHMIDVAPRRYVAACVGFCGLFGYMLGASGSNLLLGAVIDSRGWEGAFQMITGSGVLALALLLLLWYLDNNKPGPVTEPADSMDRENSLSKNMA</sequence>
<dbReference type="SUPFAM" id="SSF103473">
    <property type="entry name" value="MFS general substrate transporter"/>
    <property type="match status" value="1"/>
</dbReference>
<dbReference type="PANTHER" id="PTHR43826:SF6">
    <property type="entry name" value="GLYCEROL-3-PHOSPHATE TRANSPORTER"/>
    <property type="match status" value="1"/>
</dbReference>
<dbReference type="EMBL" id="JAMFLX010000017">
    <property type="protein sequence ID" value="MCL6270854.1"/>
    <property type="molecule type" value="Genomic_DNA"/>
</dbReference>
<evidence type="ECO:0000256" key="1">
    <source>
        <dbReference type="ARBA" id="ARBA00004127"/>
    </source>
</evidence>
<dbReference type="InterPro" id="IPR020846">
    <property type="entry name" value="MFS_dom"/>
</dbReference>
<gene>
    <name evidence="7" type="ORF">M3P05_13065</name>
</gene>
<feature type="transmembrane region" description="Helical" evidence="5">
    <location>
        <begin position="347"/>
        <end position="368"/>
    </location>
</feature>
<dbReference type="InterPro" id="IPR051337">
    <property type="entry name" value="OPA_Antiporter"/>
</dbReference>
<comment type="subcellular location">
    <subcellularLocation>
        <location evidence="1">Endomembrane system</location>
        <topology evidence="1">Multi-pass membrane protein</topology>
    </subcellularLocation>
</comment>
<evidence type="ECO:0000259" key="6">
    <source>
        <dbReference type="PROSITE" id="PS50850"/>
    </source>
</evidence>
<feature type="transmembrane region" description="Helical" evidence="5">
    <location>
        <begin position="292"/>
        <end position="311"/>
    </location>
</feature>
<dbReference type="PANTHER" id="PTHR43826">
    <property type="entry name" value="GLUCOSE-6-PHOSPHATE EXCHANGER SLC37A4"/>
    <property type="match status" value="1"/>
</dbReference>
<feature type="transmembrane region" description="Helical" evidence="5">
    <location>
        <begin position="62"/>
        <end position="85"/>
    </location>
</feature>
<keyword evidence="2 5" id="KW-0812">Transmembrane</keyword>
<evidence type="ECO:0000256" key="4">
    <source>
        <dbReference type="ARBA" id="ARBA00023136"/>
    </source>
</evidence>
<evidence type="ECO:0000256" key="3">
    <source>
        <dbReference type="ARBA" id="ARBA00022989"/>
    </source>
</evidence>
<feature type="transmembrane region" description="Helical" evidence="5">
    <location>
        <begin position="24"/>
        <end position="42"/>
    </location>
</feature>
<dbReference type="PIRSF" id="PIRSF002808">
    <property type="entry name" value="Hexose_phosphate_transp"/>
    <property type="match status" value="1"/>
</dbReference>
<dbReference type="InterPro" id="IPR011701">
    <property type="entry name" value="MFS"/>
</dbReference>
<feature type="transmembrane region" description="Helical" evidence="5">
    <location>
        <begin position="92"/>
        <end position="112"/>
    </location>
</feature>
<keyword evidence="3 5" id="KW-1133">Transmembrane helix</keyword>
<evidence type="ECO:0000256" key="5">
    <source>
        <dbReference type="SAM" id="Phobius"/>
    </source>
</evidence>
<keyword evidence="8" id="KW-1185">Reference proteome</keyword>
<accession>A0ABT0PHL7</accession>
<evidence type="ECO:0000313" key="8">
    <source>
        <dbReference type="Proteomes" id="UP001203338"/>
    </source>
</evidence>
<feature type="transmembrane region" description="Helical" evidence="5">
    <location>
        <begin position="323"/>
        <end position="341"/>
    </location>
</feature>
<dbReference type="Proteomes" id="UP001203338">
    <property type="component" value="Unassembled WGS sequence"/>
</dbReference>
<name>A0ABT0PHL7_9GAMM</name>
<dbReference type="Gene3D" id="1.20.1250.20">
    <property type="entry name" value="MFS general substrate transporter like domains"/>
    <property type="match status" value="2"/>
</dbReference>
<dbReference type="RefSeq" id="WP_249700154.1">
    <property type="nucleotide sequence ID" value="NZ_JAMFLX010000017.1"/>
</dbReference>
<feature type="transmembrane region" description="Helical" evidence="5">
    <location>
        <begin position="188"/>
        <end position="206"/>
    </location>
</feature>
<reference evidence="7 8" key="1">
    <citation type="submission" date="2022-05" db="EMBL/GenBank/DDBJ databases">
        <authorList>
            <person name="Park J.-S."/>
        </authorList>
    </citation>
    <scope>NUCLEOTIDE SEQUENCE [LARGE SCALE GENOMIC DNA]</scope>
    <source>
        <strain evidence="7 8">2012CJ34-2</strain>
    </source>
</reference>
<feature type="transmembrane region" description="Helical" evidence="5">
    <location>
        <begin position="158"/>
        <end position="182"/>
    </location>
</feature>
<proteinExistence type="predicted"/>
<feature type="transmembrane region" description="Helical" evidence="5">
    <location>
        <begin position="380"/>
        <end position="404"/>
    </location>
</feature>
<evidence type="ECO:0000313" key="7">
    <source>
        <dbReference type="EMBL" id="MCL6270854.1"/>
    </source>
</evidence>
<feature type="transmembrane region" description="Helical" evidence="5">
    <location>
        <begin position="254"/>
        <end position="272"/>
    </location>
</feature>
<dbReference type="InterPro" id="IPR036259">
    <property type="entry name" value="MFS_trans_sf"/>
</dbReference>
<organism evidence="7 8">
    <name type="scientific">Parendozoicomonas callyspongiae</name>
    <dbReference type="NCBI Taxonomy" id="2942213"/>
    <lineage>
        <taxon>Bacteria</taxon>
        <taxon>Pseudomonadati</taxon>
        <taxon>Pseudomonadota</taxon>
        <taxon>Gammaproteobacteria</taxon>
        <taxon>Oceanospirillales</taxon>
        <taxon>Endozoicomonadaceae</taxon>
        <taxon>Parendozoicomonas</taxon>
    </lineage>
</organism>
<dbReference type="Pfam" id="PF07690">
    <property type="entry name" value="MFS_1"/>
    <property type="match status" value="1"/>
</dbReference>